<evidence type="ECO:0000256" key="11">
    <source>
        <dbReference type="ARBA" id="ARBA00038503"/>
    </source>
</evidence>
<feature type="compositionally biased region" description="Basic and acidic residues" evidence="13">
    <location>
        <begin position="1255"/>
        <end position="1265"/>
    </location>
</feature>
<organism evidence="16 17">
    <name type="scientific">Oidiodendron maius (strain Zn)</name>
    <dbReference type="NCBI Taxonomy" id="913774"/>
    <lineage>
        <taxon>Eukaryota</taxon>
        <taxon>Fungi</taxon>
        <taxon>Dikarya</taxon>
        <taxon>Ascomycota</taxon>
        <taxon>Pezizomycotina</taxon>
        <taxon>Leotiomycetes</taxon>
        <taxon>Leotiomycetes incertae sedis</taxon>
        <taxon>Myxotrichaceae</taxon>
        <taxon>Oidiodendron</taxon>
    </lineage>
</organism>
<reference evidence="16 17" key="1">
    <citation type="submission" date="2014-04" db="EMBL/GenBank/DDBJ databases">
        <authorList>
            <consortium name="DOE Joint Genome Institute"/>
            <person name="Kuo A."/>
            <person name="Martino E."/>
            <person name="Perotto S."/>
            <person name="Kohler A."/>
            <person name="Nagy L.G."/>
            <person name="Floudas D."/>
            <person name="Copeland A."/>
            <person name="Barry K.W."/>
            <person name="Cichocki N."/>
            <person name="Veneault-Fourrey C."/>
            <person name="LaButti K."/>
            <person name="Lindquist E.A."/>
            <person name="Lipzen A."/>
            <person name="Lundell T."/>
            <person name="Morin E."/>
            <person name="Murat C."/>
            <person name="Sun H."/>
            <person name="Tunlid A."/>
            <person name="Henrissat B."/>
            <person name="Grigoriev I.V."/>
            <person name="Hibbett D.S."/>
            <person name="Martin F."/>
            <person name="Nordberg H.P."/>
            <person name="Cantor M.N."/>
            <person name="Hua S.X."/>
        </authorList>
    </citation>
    <scope>NUCLEOTIDE SEQUENCE [LARGE SCALE GENOMIC DNA]</scope>
    <source>
        <strain evidence="16 17">Zn</strain>
    </source>
</reference>
<evidence type="ECO:0000256" key="10">
    <source>
        <dbReference type="ARBA" id="ARBA00037300"/>
    </source>
</evidence>
<reference evidence="17" key="2">
    <citation type="submission" date="2015-01" db="EMBL/GenBank/DDBJ databases">
        <title>Evolutionary Origins and Diversification of the Mycorrhizal Mutualists.</title>
        <authorList>
            <consortium name="DOE Joint Genome Institute"/>
            <consortium name="Mycorrhizal Genomics Consortium"/>
            <person name="Kohler A."/>
            <person name="Kuo A."/>
            <person name="Nagy L.G."/>
            <person name="Floudas D."/>
            <person name="Copeland A."/>
            <person name="Barry K.W."/>
            <person name="Cichocki N."/>
            <person name="Veneault-Fourrey C."/>
            <person name="LaButti K."/>
            <person name="Lindquist E.A."/>
            <person name="Lipzen A."/>
            <person name="Lundell T."/>
            <person name="Morin E."/>
            <person name="Murat C."/>
            <person name="Riley R."/>
            <person name="Ohm R."/>
            <person name="Sun H."/>
            <person name="Tunlid A."/>
            <person name="Henrissat B."/>
            <person name="Grigoriev I.V."/>
            <person name="Hibbett D.S."/>
            <person name="Martin F."/>
        </authorList>
    </citation>
    <scope>NUCLEOTIDE SEQUENCE [LARGE SCALE GENOMIC DNA]</scope>
    <source>
        <strain evidence="17">Zn</strain>
    </source>
</reference>
<dbReference type="GO" id="GO:0006364">
    <property type="term" value="P:rRNA processing"/>
    <property type="evidence" value="ECO:0007669"/>
    <property type="project" value="UniProtKB-KW"/>
</dbReference>
<dbReference type="SUPFAM" id="SSF53474">
    <property type="entry name" value="alpha/beta-Hydrolases"/>
    <property type="match status" value="1"/>
</dbReference>
<comment type="subcellular location">
    <subcellularLocation>
        <location evidence="1">Membrane</location>
        <topology evidence="1">Multi-pass membrane protein</topology>
    </subcellularLocation>
    <subcellularLocation>
        <location evidence="2">Nucleus</location>
        <location evidence="2">Nucleolus</location>
    </subcellularLocation>
</comment>
<evidence type="ECO:0000313" key="17">
    <source>
        <dbReference type="Proteomes" id="UP000054321"/>
    </source>
</evidence>
<keyword evidence="4" id="KW-0690">Ribosome biogenesis</keyword>
<dbReference type="AlphaFoldDB" id="A0A0C3HPH0"/>
<feature type="compositionally biased region" description="Basic residues" evidence="13">
    <location>
        <begin position="270"/>
        <end position="279"/>
    </location>
</feature>
<dbReference type="PANTHER" id="PTHR17920">
    <property type="entry name" value="TRANSMEMBRANE AND COILED-COIL DOMAIN-CONTAINING PROTEIN 4 TMCO4"/>
    <property type="match status" value="1"/>
</dbReference>
<dbReference type="SUPFAM" id="SSF88723">
    <property type="entry name" value="PIN domain-like"/>
    <property type="match status" value="1"/>
</dbReference>
<dbReference type="PANTHER" id="PTHR17920:SF3">
    <property type="entry name" value="TRANSMEMBRANE AND COILED-COIL DOMAIN-CONTAINING PROTEIN 4"/>
    <property type="match status" value="1"/>
</dbReference>
<feature type="compositionally biased region" description="Basic residues" evidence="13">
    <location>
        <begin position="178"/>
        <end position="190"/>
    </location>
</feature>
<dbReference type="GO" id="GO:0032040">
    <property type="term" value="C:small-subunit processome"/>
    <property type="evidence" value="ECO:0007669"/>
    <property type="project" value="InterPro"/>
</dbReference>
<evidence type="ECO:0000256" key="6">
    <source>
        <dbReference type="ARBA" id="ARBA00022692"/>
    </source>
</evidence>
<feature type="compositionally biased region" description="Basic and acidic residues" evidence="13">
    <location>
        <begin position="1127"/>
        <end position="1146"/>
    </location>
</feature>
<evidence type="ECO:0000256" key="5">
    <source>
        <dbReference type="ARBA" id="ARBA00022552"/>
    </source>
</evidence>
<keyword evidence="7 14" id="KW-1133">Transmembrane helix</keyword>
<dbReference type="OrthoDB" id="277931at2759"/>
<feature type="compositionally biased region" description="Polar residues" evidence="13">
    <location>
        <begin position="421"/>
        <end position="430"/>
    </location>
</feature>
<evidence type="ECO:0000256" key="1">
    <source>
        <dbReference type="ARBA" id="ARBA00004141"/>
    </source>
</evidence>
<dbReference type="CDD" id="cd09865">
    <property type="entry name" value="PIN_ScUtp23p-like"/>
    <property type="match status" value="1"/>
</dbReference>
<feature type="region of interest" description="Disordered" evidence="13">
    <location>
        <begin position="162"/>
        <end position="470"/>
    </location>
</feature>
<keyword evidence="8 14" id="KW-0472">Membrane</keyword>
<evidence type="ECO:0000259" key="15">
    <source>
        <dbReference type="Pfam" id="PF24779"/>
    </source>
</evidence>
<keyword evidence="17" id="KW-1185">Reference proteome</keyword>
<feature type="region of interest" description="Disordered" evidence="13">
    <location>
        <begin position="1184"/>
        <end position="1265"/>
    </location>
</feature>
<evidence type="ECO:0000256" key="12">
    <source>
        <dbReference type="ARBA" id="ARBA00076388"/>
    </source>
</evidence>
<feature type="compositionally biased region" description="Basic and acidic residues" evidence="13">
    <location>
        <begin position="393"/>
        <end position="402"/>
    </location>
</feature>
<feature type="compositionally biased region" description="Basic and acidic residues" evidence="13">
    <location>
        <begin position="366"/>
        <end position="376"/>
    </location>
</feature>
<dbReference type="HOGENOM" id="CLU_001695_1_1_1"/>
<protein>
    <recommendedName>
        <fullName evidence="12">U three protein 23</fullName>
    </recommendedName>
</protein>
<keyword evidence="5" id="KW-0698">rRNA processing</keyword>
<proteinExistence type="inferred from homology"/>
<keyword evidence="6 14" id="KW-0812">Transmembrane</keyword>
<feature type="domain" description="UTP23 sensor motif region" evidence="15">
    <location>
        <begin position="214"/>
        <end position="233"/>
    </location>
</feature>
<evidence type="ECO:0000256" key="14">
    <source>
        <dbReference type="SAM" id="Phobius"/>
    </source>
</evidence>
<dbReference type="Proteomes" id="UP000054321">
    <property type="component" value="Unassembled WGS sequence"/>
</dbReference>
<feature type="compositionally biased region" description="Polar residues" evidence="13">
    <location>
        <begin position="1184"/>
        <end position="1207"/>
    </location>
</feature>
<feature type="region of interest" description="Disordered" evidence="13">
    <location>
        <begin position="1110"/>
        <end position="1167"/>
    </location>
</feature>
<dbReference type="EMBL" id="KN832873">
    <property type="protein sequence ID" value="KIN04177.1"/>
    <property type="molecule type" value="Genomic_DNA"/>
</dbReference>
<feature type="transmembrane region" description="Helical" evidence="14">
    <location>
        <begin position="649"/>
        <end position="674"/>
    </location>
</feature>
<dbReference type="Pfam" id="PF05277">
    <property type="entry name" value="DUF726"/>
    <property type="match status" value="1"/>
</dbReference>
<feature type="compositionally biased region" description="Basic and acidic residues" evidence="13">
    <location>
        <begin position="167"/>
        <end position="177"/>
    </location>
</feature>
<feature type="compositionally biased region" description="Polar residues" evidence="13">
    <location>
        <begin position="437"/>
        <end position="460"/>
    </location>
</feature>
<feature type="compositionally biased region" description="Basic and acidic residues" evidence="13">
    <location>
        <begin position="191"/>
        <end position="211"/>
    </location>
</feature>
<dbReference type="InterPro" id="IPR029058">
    <property type="entry name" value="AB_hydrolase_fold"/>
</dbReference>
<keyword evidence="9" id="KW-0539">Nucleus</keyword>
<evidence type="ECO:0000256" key="8">
    <source>
        <dbReference type="ARBA" id="ARBA00023136"/>
    </source>
</evidence>
<dbReference type="InterPro" id="IPR057776">
    <property type="entry name" value="UTP23_sensor"/>
</dbReference>
<evidence type="ECO:0000256" key="9">
    <source>
        <dbReference type="ARBA" id="ARBA00023242"/>
    </source>
</evidence>
<gene>
    <name evidence="16" type="ORF">OIDMADRAFT_40249</name>
</gene>
<feature type="compositionally biased region" description="Acidic residues" evidence="13">
    <location>
        <begin position="331"/>
        <end position="342"/>
    </location>
</feature>
<dbReference type="InterPro" id="IPR007941">
    <property type="entry name" value="DUF726"/>
</dbReference>
<dbReference type="InterPro" id="IPR006984">
    <property type="entry name" value="Fcf1/UTP23"/>
</dbReference>
<dbReference type="Gene3D" id="3.40.50.1010">
    <property type="entry name" value="5'-nuclease"/>
    <property type="match status" value="1"/>
</dbReference>
<comment type="similarity">
    <text evidence="3">Belongs to the TMCO4 family.</text>
</comment>
<feature type="compositionally biased region" description="Polar residues" evidence="13">
    <location>
        <begin position="1228"/>
        <end position="1238"/>
    </location>
</feature>
<dbReference type="Pfam" id="PF04900">
    <property type="entry name" value="Fcf1"/>
    <property type="match status" value="1"/>
</dbReference>
<evidence type="ECO:0000256" key="2">
    <source>
        <dbReference type="ARBA" id="ARBA00004604"/>
    </source>
</evidence>
<evidence type="ECO:0000256" key="13">
    <source>
        <dbReference type="SAM" id="MobiDB-lite"/>
    </source>
</evidence>
<feature type="compositionally biased region" description="Basic and acidic residues" evidence="13">
    <location>
        <begin position="291"/>
        <end position="304"/>
    </location>
</feature>
<evidence type="ECO:0000256" key="4">
    <source>
        <dbReference type="ARBA" id="ARBA00022517"/>
    </source>
</evidence>
<evidence type="ECO:0000313" key="16">
    <source>
        <dbReference type="EMBL" id="KIN04177.1"/>
    </source>
</evidence>
<comment type="function">
    <text evidence="10">Involved in rRNA-processing and ribosome biogenesis.</text>
</comment>
<evidence type="ECO:0000256" key="7">
    <source>
        <dbReference type="ARBA" id="ARBA00022989"/>
    </source>
</evidence>
<feature type="compositionally biased region" description="Basic and acidic residues" evidence="13">
    <location>
        <begin position="234"/>
        <end position="251"/>
    </location>
</feature>
<accession>A0A0C3HPH0</accession>
<dbReference type="Pfam" id="PF24779">
    <property type="entry name" value="UTP23_sensor"/>
    <property type="match status" value="1"/>
</dbReference>
<dbReference type="FunFam" id="3.40.50.1010:FF:000006">
    <property type="entry name" value="rRNA-processing protein UTP23 homolog"/>
    <property type="match status" value="1"/>
</dbReference>
<name>A0A0C3HPH0_OIDMZ</name>
<comment type="similarity">
    <text evidence="11">Belongs to the UTP23/FCF1 family. UTP23 subfamily.</text>
</comment>
<evidence type="ECO:0000256" key="3">
    <source>
        <dbReference type="ARBA" id="ARBA00009824"/>
    </source>
</evidence>
<dbReference type="GO" id="GO:0016020">
    <property type="term" value="C:membrane"/>
    <property type="evidence" value="ECO:0007669"/>
    <property type="project" value="UniProtKB-SubCell"/>
</dbReference>
<sequence>MRGKRSKQYRKLMQQYGLSFGFREPYQVLIDADMIRDADRFKMDLIGGLERTLQGQVKPMITQCSMRHLYAAASEPSVSFLIDKAKTYERRRCNHLPEDYPVPLSTKDCLSSVVDPKDAKTNKHRYVVASQQLEVRKHMRGIMGTPLVYINKSVMIMEPMSGATAENRTREEREKFRHGLKGRTSRILKRKREEEDNEGSQRDGEGENGEVKKKKRRRGPKEPNPLSVKKSKKRTDGEGSKATAREEKGEKGSGPVAESDSVERGIEPSRKRRRRRKHNTGGDGAGETQDADAKSHLNAEKEPETPLTTGSLVTEVDEFGLPIRKPFPLEAESEDASTEDEGAQAVKKDTNGHMGGDDESTLSSKPHNEMEPKTAESESEDEFADAQPSLDSSLDKSPEQEKQAASMAQTAELEKKDGLQPQPQATQQREPSPPHVTKSTGHSRGKSSVSQGISEWSHQHTAVPAEVPQADIEEDEWQVMPAYASYDMYDDDNKLIAREVHESADEGDAYAGLGGAGRGYTRVQLDEDAQSATSLDENTKYLFKEANATGVGELEDEEARDAVSQMQATKDLLTEGQRIAYVGMTRLIISIMLDEATVMAANKNSKKEVRLAAEAMHMWSQKMMSAEKENWNEDVHKENRRKMALKKRYMLMGLATVGGGLVIGLSAGLLAPVIGAGLAAGFTTIGVAGTGGFLAGAGGAAIITSSAAASGGIIAIRAANRRTGAVKTFEYRPLHNNKRVNLIVTVSGWMTGKVDDVRLPYSTVDPIMGDIYSVLWEPEMLQSMGDTINILATEALTQGLQQVLGSTILMGLMAALQLPVVLTKLAYLIDNPWTVSLDRANSAGLILADSLIDRNLGTRPITFVGYSLGSRVIFSCLKELARKGAYGLVQNVYLFGSPIVANKDDYMRARSVVAGRFVNGYARNDWILGYLFRLTSGGLGRVAGLAPVEEIPGMENVDVTELVVGHMAYRTAMPRLLMEVGWLVESDEFSEIEDPDPENHAARQRELINEIEEARKEFDKKEKESKGSFGFFSRKKKAAIEKKEWETYEEFKAGPETRKSHDEDGSNNGVLFDIDAIRAELASEQMEVRELPSTLPPMKLDVRELQSTLPPMKLDLNAPGSFNPRNSLRETKSHDPSTMLKAHDSRPSPAHSPRHSSSDLRPPATSIPLYHLTDEDEIQMTFDTSYQSPPRSATHSTSDLPLRTSTSPHPPPADPMDRATTLHRPELKSSSTLQTGLSIASLEHNTWADEDEDFGREKEIEMTFA</sequence>
<dbReference type="InParanoid" id="A0A0C3HPH0"/>
<dbReference type="InterPro" id="IPR029060">
    <property type="entry name" value="PIN-like_dom_sf"/>
</dbReference>